<name>A0A8X6FB61_TRICU</name>
<keyword evidence="3" id="KW-1185">Reference proteome</keyword>
<gene>
    <name evidence="2" type="primary">TIGD1</name>
    <name evidence="2" type="ORF">TNCT_233721</name>
</gene>
<protein>
    <submittedName>
        <fullName evidence="2">Tigger transposable element-derived protein 1</fullName>
    </submittedName>
</protein>
<accession>A0A8X6FB61</accession>
<dbReference type="InterPro" id="IPR004875">
    <property type="entry name" value="DDE_SF_endonuclease_dom"/>
</dbReference>
<dbReference type="Pfam" id="PF03184">
    <property type="entry name" value="DDE_1"/>
    <property type="match status" value="1"/>
</dbReference>
<dbReference type="GO" id="GO:0003676">
    <property type="term" value="F:nucleic acid binding"/>
    <property type="evidence" value="ECO:0007669"/>
    <property type="project" value="InterPro"/>
</dbReference>
<evidence type="ECO:0000313" key="3">
    <source>
        <dbReference type="Proteomes" id="UP000887116"/>
    </source>
</evidence>
<comment type="caution">
    <text evidence="2">The sequence shown here is derived from an EMBL/GenBank/DDBJ whole genome shotgun (WGS) entry which is preliminary data.</text>
</comment>
<dbReference type="AlphaFoldDB" id="A0A8X6FB61"/>
<proteinExistence type="predicted"/>
<organism evidence="2 3">
    <name type="scientific">Trichonephila clavata</name>
    <name type="common">Joro spider</name>
    <name type="synonym">Nephila clavata</name>
    <dbReference type="NCBI Taxonomy" id="2740835"/>
    <lineage>
        <taxon>Eukaryota</taxon>
        <taxon>Metazoa</taxon>
        <taxon>Ecdysozoa</taxon>
        <taxon>Arthropoda</taxon>
        <taxon>Chelicerata</taxon>
        <taxon>Arachnida</taxon>
        <taxon>Araneae</taxon>
        <taxon>Araneomorphae</taxon>
        <taxon>Entelegynae</taxon>
        <taxon>Araneoidea</taxon>
        <taxon>Nephilidae</taxon>
        <taxon>Trichonephila</taxon>
    </lineage>
</organism>
<reference evidence="2" key="1">
    <citation type="submission" date="2020-07" db="EMBL/GenBank/DDBJ databases">
        <title>Multicomponent nature underlies the extraordinary mechanical properties of spider dragline silk.</title>
        <authorList>
            <person name="Kono N."/>
            <person name="Nakamura H."/>
            <person name="Mori M."/>
            <person name="Yoshida Y."/>
            <person name="Ohtoshi R."/>
            <person name="Malay A.D."/>
            <person name="Moran D.A.P."/>
            <person name="Tomita M."/>
            <person name="Numata K."/>
            <person name="Arakawa K."/>
        </authorList>
    </citation>
    <scope>NUCLEOTIDE SEQUENCE</scope>
</reference>
<evidence type="ECO:0000313" key="2">
    <source>
        <dbReference type="EMBL" id="GFQ74832.1"/>
    </source>
</evidence>
<feature type="domain" description="DDE-1" evidence="1">
    <location>
        <begin position="11"/>
        <end position="79"/>
    </location>
</feature>
<dbReference type="EMBL" id="BMAO01021483">
    <property type="protein sequence ID" value="GFQ74832.1"/>
    <property type="molecule type" value="Genomic_DNA"/>
</dbReference>
<evidence type="ECO:0000259" key="1">
    <source>
        <dbReference type="Pfam" id="PF03184"/>
    </source>
</evidence>
<sequence length="91" mass="10617">MRAQGFKPSEERITLHVCSNLSGSLVIKPMIINRSSTPRVMKNINKTQLPAFWRSNKKAWMTQDLFKSWFCNCFIPAGRVRRLISDREDEC</sequence>
<dbReference type="Proteomes" id="UP000887116">
    <property type="component" value="Unassembled WGS sequence"/>
</dbReference>
<dbReference type="OrthoDB" id="6436938at2759"/>